<evidence type="ECO:0000313" key="1">
    <source>
        <dbReference type="EMBL" id="KAL0562476.1"/>
    </source>
</evidence>
<evidence type="ECO:0000313" key="2">
    <source>
        <dbReference type="Proteomes" id="UP001465976"/>
    </source>
</evidence>
<feature type="non-terminal residue" evidence="1">
    <location>
        <position position="1"/>
    </location>
</feature>
<accession>A0ABR3EHX1</accession>
<feature type="non-terminal residue" evidence="1">
    <location>
        <position position="175"/>
    </location>
</feature>
<reference evidence="1 2" key="1">
    <citation type="submission" date="2024-02" db="EMBL/GenBank/DDBJ databases">
        <title>A draft genome for the cacao thread blight pathogen Marasmius crinis-equi.</title>
        <authorList>
            <person name="Cohen S.P."/>
            <person name="Baruah I.K."/>
            <person name="Amoako-Attah I."/>
            <person name="Bukari Y."/>
            <person name="Meinhardt L.W."/>
            <person name="Bailey B.A."/>
        </authorList>
    </citation>
    <scope>NUCLEOTIDE SEQUENCE [LARGE SCALE GENOMIC DNA]</scope>
    <source>
        <strain evidence="1 2">GH-76</strain>
    </source>
</reference>
<dbReference type="EMBL" id="JBAHYK010005593">
    <property type="protein sequence ID" value="KAL0562476.1"/>
    <property type="molecule type" value="Genomic_DNA"/>
</dbReference>
<keyword evidence="2" id="KW-1185">Reference proteome</keyword>
<dbReference type="Proteomes" id="UP001465976">
    <property type="component" value="Unassembled WGS sequence"/>
</dbReference>
<organism evidence="1 2">
    <name type="scientific">Marasmius crinis-equi</name>
    <dbReference type="NCBI Taxonomy" id="585013"/>
    <lineage>
        <taxon>Eukaryota</taxon>
        <taxon>Fungi</taxon>
        <taxon>Dikarya</taxon>
        <taxon>Basidiomycota</taxon>
        <taxon>Agaricomycotina</taxon>
        <taxon>Agaricomycetes</taxon>
        <taxon>Agaricomycetidae</taxon>
        <taxon>Agaricales</taxon>
        <taxon>Marasmiineae</taxon>
        <taxon>Marasmiaceae</taxon>
        <taxon>Marasmius</taxon>
    </lineage>
</organism>
<gene>
    <name evidence="1" type="ORF">V5O48_019611</name>
</gene>
<name>A0ABR3EHX1_9AGAR</name>
<comment type="caution">
    <text evidence="1">The sequence shown here is derived from an EMBL/GenBank/DDBJ whole genome shotgun (WGS) entry which is preliminary data.</text>
</comment>
<proteinExistence type="predicted"/>
<protein>
    <submittedName>
        <fullName evidence="1">Uncharacterized protein</fullName>
    </submittedName>
</protein>
<sequence>RQFLFGDWIAPALEAYVDVSVTPFLKNIKAEDVERIGCDALHLIARTREANMRRRGELAVVVPPTGIAETDLANLSCSVDLHRKCRDAWNAGWRNEVAPMLVRGSNPMPFRDITRYIQNQIDNAIPGQPNTHSAYCRMNRGCLDSAVHALRWGPEVDEYGWVAMLKKATEELKGL</sequence>